<protein>
    <submittedName>
        <fullName evidence="2">Histidine phosphotransferase</fullName>
    </submittedName>
</protein>
<keyword evidence="3" id="KW-1185">Reference proteome</keyword>
<dbReference type="Pfam" id="PF10090">
    <property type="entry name" value="HPTransfase"/>
    <property type="match status" value="1"/>
</dbReference>
<dbReference type="Gene3D" id="1.10.287.130">
    <property type="match status" value="1"/>
</dbReference>
<dbReference type="GO" id="GO:0016740">
    <property type="term" value="F:transferase activity"/>
    <property type="evidence" value="ECO:0007669"/>
    <property type="project" value="UniProtKB-KW"/>
</dbReference>
<accession>A0A073IFQ6</accession>
<dbReference type="EMBL" id="JAMC01000006">
    <property type="protein sequence ID" value="KEJ88559.1"/>
    <property type="molecule type" value="Genomic_DNA"/>
</dbReference>
<organism evidence="2 3">
    <name type="scientific">Sulfitobacter donghicola DSW-25 = KCTC 12864 = JCM 14565</name>
    <dbReference type="NCBI Taxonomy" id="1300350"/>
    <lineage>
        <taxon>Bacteria</taxon>
        <taxon>Pseudomonadati</taxon>
        <taxon>Pseudomonadota</taxon>
        <taxon>Alphaproteobacteria</taxon>
        <taxon>Rhodobacterales</taxon>
        <taxon>Roseobacteraceae</taxon>
        <taxon>Sulfitobacter</taxon>
    </lineage>
</organism>
<dbReference type="STRING" id="1300350.Z948_3300"/>
<evidence type="ECO:0000313" key="3">
    <source>
        <dbReference type="Proteomes" id="UP000027734"/>
    </source>
</evidence>
<dbReference type="Proteomes" id="UP000027734">
    <property type="component" value="Unassembled WGS sequence"/>
</dbReference>
<dbReference type="eggNOG" id="COG5385">
    <property type="taxonomic scope" value="Bacteria"/>
</dbReference>
<dbReference type="AlphaFoldDB" id="A0A073IFQ6"/>
<reference evidence="2 3" key="1">
    <citation type="submission" date="2014-01" db="EMBL/GenBank/DDBJ databases">
        <title>Sulfitobacter donghicola JCM 14565 Genome Sequencing.</title>
        <authorList>
            <person name="Lai Q."/>
            <person name="Hong Z."/>
        </authorList>
    </citation>
    <scope>NUCLEOTIDE SEQUENCE [LARGE SCALE GENOMIC DNA]</scope>
    <source>
        <strain evidence="2 3">JCM 14565</strain>
    </source>
</reference>
<feature type="domain" description="Histidine phosphotransferase ChpT C-terminal" evidence="1">
    <location>
        <begin position="76"/>
        <end position="191"/>
    </location>
</feature>
<sequence length="197" mass="21521">MGQEFDFSALIGSRICHDLISPIGAINNGLELLQLTCPDGSMEMELIADSVKNASARIRFFRIAFGAASNQQVGPQEVISVLDDMYAGTRVSVVWGPQDGLPRDTVRLAFLALLCLETGMPFGGRIEVSFAEGQLVMKGHADKFTIDPALWGLLEGAIYEEKLLPAQLQFGLLPHLSQKSDRKLSIVKDENLITMTI</sequence>
<dbReference type="OrthoDB" id="9803702at2"/>
<dbReference type="Gene3D" id="3.30.565.10">
    <property type="entry name" value="Histidine kinase-like ATPase, C-terminal domain"/>
    <property type="match status" value="1"/>
</dbReference>
<gene>
    <name evidence="2" type="ORF">DSW25_15870</name>
</gene>
<proteinExistence type="predicted"/>
<evidence type="ECO:0000313" key="2">
    <source>
        <dbReference type="EMBL" id="KEJ88559.1"/>
    </source>
</evidence>
<evidence type="ECO:0000259" key="1">
    <source>
        <dbReference type="Pfam" id="PF10090"/>
    </source>
</evidence>
<dbReference type="InterPro" id="IPR036890">
    <property type="entry name" value="HATPase_C_sf"/>
</dbReference>
<comment type="caution">
    <text evidence="2">The sequence shown here is derived from an EMBL/GenBank/DDBJ whole genome shotgun (WGS) entry which is preliminary data.</text>
</comment>
<name>A0A073IFQ6_9RHOB</name>
<keyword evidence="2" id="KW-0808">Transferase</keyword>
<dbReference type="InterPro" id="IPR018762">
    <property type="entry name" value="ChpT_C"/>
</dbReference>
<dbReference type="RefSeq" id="WP_025060573.1">
    <property type="nucleotide sequence ID" value="NZ_JASF01000005.1"/>
</dbReference>